<evidence type="ECO:0000256" key="4">
    <source>
        <dbReference type="SAM" id="Coils"/>
    </source>
</evidence>
<dbReference type="Gene3D" id="6.10.140.1230">
    <property type="match status" value="1"/>
</dbReference>
<gene>
    <name evidence="5" type="ORF">ECPE_LOCUS1577</name>
</gene>
<sequence length="163" mass="18316">MHRLFGSSKAKPVPNLTEVAANVDERNETVEKKIAKLDAELRQISTQMSKMRDGPGKTALKQKALRIMRQKKVYLHQSEQLQNQSFNISQTDFAVKSLQDTKTTVDAMKASSKAMKTEMKKIKIDEVFVSGLQSIIWFFCTLRCFTALVSASAKAEKYAVKPG</sequence>
<evidence type="ECO:0000313" key="6">
    <source>
        <dbReference type="Proteomes" id="UP000272942"/>
    </source>
</evidence>
<dbReference type="Pfam" id="PF03357">
    <property type="entry name" value="Snf7"/>
    <property type="match status" value="1"/>
</dbReference>
<dbReference type="OrthoDB" id="3973241at2759"/>
<protein>
    <recommendedName>
        <fullName evidence="3">Charged multivesicular body protein 5</fullName>
    </recommendedName>
</protein>
<name>A0A183A3P2_9TREM</name>
<evidence type="ECO:0000256" key="2">
    <source>
        <dbReference type="ARBA" id="ARBA00023054"/>
    </source>
</evidence>
<dbReference type="AlphaFoldDB" id="A0A183A3P2"/>
<dbReference type="PANTHER" id="PTHR22761">
    <property type="entry name" value="CHARGED MULTIVESICULAR BODY PROTEIN"/>
    <property type="match status" value="1"/>
</dbReference>
<dbReference type="GO" id="GO:0005771">
    <property type="term" value="C:multivesicular body"/>
    <property type="evidence" value="ECO:0007669"/>
    <property type="project" value="TreeGrafter"/>
</dbReference>
<dbReference type="GO" id="GO:0006900">
    <property type="term" value="P:vesicle budding from membrane"/>
    <property type="evidence" value="ECO:0007669"/>
    <property type="project" value="TreeGrafter"/>
</dbReference>
<dbReference type="PANTHER" id="PTHR22761:SF12">
    <property type="entry name" value="CHARGED MULTIVESICULAR BODY PROTEIN 5"/>
    <property type="match status" value="1"/>
</dbReference>
<organism evidence="7">
    <name type="scientific">Echinostoma caproni</name>
    <dbReference type="NCBI Taxonomy" id="27848"/>
    <lineage>
        <taxon>Eukaryota</taxon>
        <taxon>Metazoa</taxon>
        <taxon>Spiralia</taxon>
        <taxon>Lophotrochozoa</taxon>
        <taxon>Platyhelminthes</taxon>
        <taxon>Trematoda</taxon>
        <taxon>Digenea</taxon>
        <taxon>Plagiorchiida</taxon>
        <taxon>Echinostomata</taxon>
        <taxon>Echinostomatoidea</taxon>
        <taxon>Echinostomatidae</taxon>
        <taxon>Echinostoma</taxon>
    </lineage>
</organism>
<feature type="coiled-coil region" evidence="4">
    <location>
        <begin position="20"/>
        <end position="47"/>
    </location>
</feature>
<evidence type="ECO:0000313" key="5">
    <source>
        <dbReference type="EMBL" id="VDP41638.1"/>
    </source>
</evidence>
<keyword evidence="2 4" id="KW-0175">Coiled coil</keyword>
<accession>A0A183A3P2</accession>
<dbReference type="WBParaSite" id="ECPE_0000157701-mRNA-1">
    <property type="protein sequence ID" value="ECPE_0000157701-mRNA-1"/>
    <property type="gene ID" value="ECPE_0000157701"/>
</dbReference>
<keyword evidence="6" id="KW-1185">Reference proteome</keyword>
<evidence type="ECO:0000256" key="3">
    <source>
        <dbReference type="ARBA" id="ARBA00041078"/>
    </source>
</evidence>
<reference evidence="7" key="1">
    <citation type="submission" date="2016-06" db="UniProtKB">
        <authorList>
            <consortium name="WormBaseParasite"/>
        </authorList>
    </citation>
    <scope>IDENTIFICATION</scope>
</reference>
<evidence type="ECO:0000256" key="1">
    <source>
        <dbReference type="ARBA" id="ARBA00006190"/>
    </source>
</evidence>
<comment type="similarity">
    <text evidence="1">Belongs to the SNF7 family.</text>
</comment>
<dbReference type="GO" id="GO:0032511">
    <property type="term" value="P:late endosome to vacuole transport via multivesicular body sorting pathway"/>
    <property type="evidence" value="ECO:0007669"/>
    <property type="project" value="TreeGrafter"/>
</dbReference>
<dbReference type="Proteomes" id="UP000272942">
    <property type="component" value="Unassembled WGS sequence"/>
</dbReference>
<dbReference type="EMBL" id="UZAN01011201">
    <property type="protein sequence ID" value="VDP41638.1"/>
    <property type="molecule type" value="Genomic_DNA"/>
</dbReference>
<dbReference type="InterPro" id="IPR005024">
    <property type="entry name" value="Snf7_fam"/>
</dbReference>
<proteinExistence type="inferred from homology"/>
<reference evidence="5 6" key="2">
    <citation type="submission" date="2018-11" db="EMBL/GenBank/DDBJ databases">
        <authorList>
            <consortium name="Pathogen Informatics"/>
        </authorList>
    </citation>
    <scope>NUCLEOTIDE SEQUENCE [LARGE SCALE GENOMIC DNA]</scope>
    <source>
        <strain evidence="5 6">Egypt</strain>
    </source>
</reference>
<evidence type="ECO:0000313" key="7">
    <source>
        <dbReference type="WBParaSite" id="ECPE_0000157701-mRNA-1"/>
    </source>
</evidence>